<dbReference type="SUPFAM" id="SSF51735">
    <property type="entry name" value="NAD(P)-binding Rossmann-fold domains"/>
    <property type="match status" value="1"/>
</dbReference>
<proteinExistence type="predicted"/>
<dbReference type="InterPro" id="IPR016040">
    <property type="entry name" value="NAD(P)-bd_dom"/>
</dbReference>
<dbReference type="Pfam" id="PF16363">
    <property type="entry name" value="GDP_Man_Dehyd"/>
    <property type="match status" value="1"/>
</dbReference>
<evidence type="ECO:0000313" key="3">
    <source>
        <dbReference type="Proteomes" id="UP001495910"/>
    </source>
</evidence>
<reference evidence="2 3" key="1">
    <citation type="submission" date="2024-02" db="EMBL/GenBank/DDBJ databases">
        <title>Draft genome sequence of Collimonas sp. strain H4R21, an effective mineral-weathering bacterial strain isolated from the beech rhizosphere.</title>
        <authorList>
            <person name="Morin E."/>
            <person name="Uroz S."/>
            <person name="Leveau J.H.J."/>
            <person name="Kumar R."/>
            <person name="Rey M.W."/>
            <person name="Pham J."/>
        </authorList>
    </citation>
    <scope>NUCLEOTIDE SEQUENCE [LARGE SCALE GENOMIC DNA]</scope>
    <source>
        <strain evidence="2 3">H4R21</strain>
    </source>
</reference>
<organism evidence="2 3">
    <name type="scientific">Collimonas rhizosphaerae</name>
    <dbReference type="NCBI Taxonomy" id="3126357"/>
    <lineage>
        <taxon>Bacteria</taxon>
        <taxon>Pseudomonadati</taxon>
        <taxon>Pseudomonadota</taxon>
        <taxon>Betaproteobacteria</taxon>
        <taxon>Burkholderiales</taxon>
        <taxon>Oxalobacteraceae</taxon>
        <taxon>Collimonas</taxon>
    </lineage>
</organism>
<feature type="domain" description="NAD(P)-binding" evidence="1">
    <location>
        <begin position="22"/>
        <end position="276"/>
    </location>
</feature>
<protein>
    <submittedName>
        <fullName evidence="2">GDP-mannose 4,6-dehydratase</fullName>
        <ecNumber evidence="2">4.2.1.47</ecNumber>
    </submittedName>
</protein>
<sequence>MRLLLTGADGFTGRHFADSSSAAGHQVTAISSDLKDRDGLKQEVLKAAPEAVIHLAAISFVGHADASAFYDVNVIGTLNLLDALAALPQPPQKILLASSANVYGNCEQSPISEQQAPAPVNHYAMSKLAMEYMARNYLDRLPLFFVRPFNYTGAGQSESFLIPKLVAHFARAAAFVELGNLDVEREFNDVRFVCDAYLKLLDKAVPGEVYNVCSGNPVTLKSVIELLRKISGHELEVRVNPAFVRANEVHRLCGVPAKLEKCVGASVHPSLEETLQWMLKNQT</sequence>
<comment type="caution">
    <text evidence="2">The sequence shown here is derived from an EMBL/GenBank/DDBJ whole genome shotgun (WGS) entry which is preliminary data.</text>
</comment>
<gene>
    <name evidence="2" type="ORF">V8G57_18995</name>
</gene>
<dbReference type="Gene3D" id="3.40.50.720">
    <property type="entry name" value="NAD(P)-binding Rossmann-like Domain"/>
    <property type="match status" value="1"/>
</dbReference>
<keyword evidence="3" id="KW-1185">Reference proteome</keyword>
<keyword evidence="2" id="KW-0456">Lyase</keyword>
<dbReference type="Gene3D" id="3.90.25.10">
    <property type="entry name" value="UDP-galactose 4-epimerase, domain 1"/>
    <property type="match status" value="1"/>
</dbReference>
<accession>A0ABU9PZS2</accession>
<evidence type="ECO:0000259" key="1">
    <source>
        <dbReference type="Pfam" id="PF16363"/>
    </source>
</evidence>
<dbReference type="InterPro" id="IPR036291">
    <property type="entry name" value="NAD(P)-bd_dom_sf"/>
</dbReference>
<dbReference type="Proteomes" id="UP001495910">
    <property type="component" value="Unassembled WGS sequence"/>
</dbReference>
<dbReference type="EC" id="4.2.1.47" evidence="2"/>
<dbReference type="EMBL" id="JBANDC010000014">
    <property type="protein sequence ID" value="MEM4989481.1"/>
    <property type="molecule type" value="Genomic_DNA"/>
</dbReference>
<dbReference type="RefSeq" id="WP_342830678.1">
    <property type="nucleotide sequence ID" value="NZ_JBANDC010000014.1"/>
</dbReference>
<dbReference type="GO" id="GO:0008446">
    <property type="term" value="F:GDP-mannose 4,6-dehydratase activity"/>
    <property type="evidence" value="ECO:0007669"/>
    <property type="project" value="UniProtKB-EC"/>
</dbReference>
<dbReference type="PANTHER" id="PTHR43000">
    <property type="entry name" value="DTDP-D-GLUCOSE 4,6-DEHYDRATASE-RELATED"/>
    <property type="match status" value="1"/>
</dbReference>
<evidence type="ECO:0000313" key="2">
    <source>
        <dbReference type="EMBL" id="MEM4989481.1"/>
    </source>
</evidence>
<name>A0ABU9PZS2_9BURK</name>